<evidence type="ECO:0000256" key="5">
    <source>
        <dbReference type="ARBA" id="ARBA00022801"/>
    </source>
</evidence>
<dbReference type="Proteomes" id="UP001054252">
    <property type="component" value="Unassembled WGS sequence"/>
</dbReference>
<dbReference type="InterPro" id="IPR000743">
    <property type="entry name" value="Glyco_hydro_28"/>
</dbReference>
<comment type="caution">
    <text evidence="10">The sequence shown here is derived from an EMBL/GenBank/DDBJ whole genome shotgun (WGS) entry which is preliminary data.</text>
</comment>
<feature type="active site" evidence="8">
    <location>
        <position position="72"/>
    </location>
</feature>
<protein>
    <recommendedName>
        <fullName evidence="12">Polygalacturonase</fullName>
    </recommendedName>
</protein>
<evidence type="ECO:0000256" key="4">
    <source>
        <dbReference type="ARBA" id="ARBA00022525"/>
    </source>
</evidence>
<dbReference type="GO" id="GO:0004650">
    <property type="term" value="F:polygalacturonase activity"/>
    <property type="evidence" value="ECO:0007669"/>
    <property type="project" value="InterPro"/>
</dbReference>
<evidence type="ECO:0000256" key="3">
    <source>
        <dbReference type="ARBA" id="ARBA00022512"/>
    </source>
</evidence>
<dbReference type="AlphaFoldDB" id="A0AAV5L5Q1"/>
<dbReference type="PROSITE" id="PS00502">
    <property type="entry name" value="POLYGALACTURONASE"/>
    <property type="match status" value="1"/>
</dbReference>
<evidence type="ECO:0000256" key="6">
    <source>
        <dbReference type="ARBA" id="ARBA00023295"/>
    </source>
</evidence>
<dbReference type="InterPro" id="IPR011050">
    <property type="entry name" value="Pectin_lyase_fold/virulence"/>
</dbReference>
<keyword evidence="3" id="KW-0134">Cell wall</keyword>
<dbReference type="PANTHER" id="PTHR31375">
    <property type="match status" value="1"/>
</dbReference>
<dbReference type="GO" id="GO:0005975">
    <property type="term" value="P:carbohydrate metabolic process"/>
    <property type="evidence" value="ECO:0007669"/>
    <property type="project" value="InterPro"/>
</dbReference>
<reference evidence="10 11" key="1">
    <citation type="journal article" date="2021" name="Commun. Biol.">
        <title>The genome of Shorea leprosula (Dipterocarpaceae) highlights the ecological relevance of drought in aseasonal tropical rainforests.</title>
        <authorList>
            <person name="Ng K.K.S."/>
            <person name="Kobayashi M.J."/>
            <person name="Fawcett J.A."/>
            <person name="Hatakeyama M."/>
            <person name="Paape T."/>
            <person name="Ng C.H."/>
            <person name="Ang C.C."/>
            <person name="Tnah L.H."/>
            <person name="Lee C.T."/>
            <person name="Nishiyama T."/>
            <person name="Sese J."/>
            <person name="O'Brien M.J."/>
            <person name="Copetti D."/>
            <person name="Mohd Noor M.I."/>
            <person name="Ong R.C."/>
            <person name="Putra M."/>
            <person name="Sireger I.Z."/>
            <person name="Indrioko S."/>
            <person name="Kosugi Y."/>
            <person name="Izuno A."/>
            <person name="Isagi Y."/>
            <person name="Lee S.L."/>
            <person name="Shimizu K.K."/>
        </authorList>
    </citation>
    <scope>NUCLEOTIDE SEQUENCE [LARGE SCALE GENOMIC DNA]</scope>
    <source>
        <strain evidence="10">214</strain>
    </source>
</reference>
<evidence type="ECO:0000313" key="11">
    <source>
        <dbReference type="Proteomes" id="UP001054252"/>
    </source>
</evidence>
<dbReference type="Pfam" id="PF00295">
    <property type="entry name" value="Glyco_hydro_28"/>
    <property type="match status" value="1"/>
</dbReference>
<dbReference type="InterPro" id="IPR012334">
    <property type="entry name" value="Pectin_lyas_fold"/>
</dbReference>
<sequence length="227" mass="23878">MHLTFDGCVNVEASNLVVTAPEESPNTDGIHVTNTQNIRITRSTIGTGDDCISIVSGSQRVMAQDITCGPGHGISIGSLGKDGSEDYVSDVVVDGAKISGTTNGVRIKTWQGGSGFARDVKFLNVEMNNVTNPIIIDQDYCDQDKACKEQNSAVQVQNVLYQNIRGSSASDVAIKFDCSKSHPCLGVVLQDVKLGGDGGGVTAQCDNVNMDQLGDVSPSCPCSADNY</sequence>
<dbReference type="Gene3D" id="2.160.20.10">
    <property type="entry name" value="Single-stranded right-handed beta-helix, Pectin lyase-like"/>
    <property type="match status" value="1"/>
</dbReference>
<comment type="similarity">
    <text evidence="2 9">Belongs to the glycosyl hydrolase 28 family.</text>
</comment>
<evidence type="ECO:0000256" key="9">
    <source>
        <dbReference type="RuleBase" id="RU361169"/>
    </source>
</evidence>
<evidence type="ECO:0008006" key="12">
    <source>
        <dbReference type="Google" id="ProtNLM"/>
    </source>
</evidence>
<evidence type="ECO:0000256" key="7">
    <source>
        <dbReference type="ARBA" id="ARBA00023316"/>
    </source>
</evidence>
<organism evidence="10 11">
    <name type="scientific">Rubroshorea leprosula</name>
    <dbReference type="NCBI Taxonomy" id="152421"/>
    <lineage>
        <taxon>Eukaryota</taxon>
        <taxon>Viridiplantae</taxon>
        <taxon>Streptophyta</taxon>
        <taxon>Embryophyta</taxon>
        <taxon>Tracheophyta</taxon>
        <taxon>Spermatophyta</taxon>
        <taxon>Magnoliopsida</taxon>
        <taxon>eudicotyledons</taxon>
        <taxon>Gunneridae</taxon>
        <taxon>Pentapetalae</taxon>
        <taxon>rosids</taxon>
        <taxon>malvids</taxon>
        <taxon>Malvales</taxon>
        <taxon>Dipterocarpaceae</taxon>
        <taxon>Rubroshorea</taxon>
    </lineage>
</organism>
<name>A0AAV5L5Q1_9ROSI</name>
<dbReference type="SUPFAM" id="SSF51126">
    <property type="entry name" value="Pectin lyase-like"/>
    <property type="match status" value="1"/>
</dbReference>
<dbReference type="GO" id="GO:0071555">
    <property type="term" value="P:cell wall organization"/>
    <property type="evidence" value="ECO:0007669"/>
    <property type="project" value="UniProtKB-KW"/>
</dbReference>
<evidence type="ECO:0000313" key="10">
    <source>
        <dbReference type="EMBL" id="GKV32590.1"/>
    </source>
</evidence>
<keyword evidence="11" id="KW-1185">Reference proteome</keyword>
<comment type="subcellular location">
    <subcellularLocation>
        <location evidence="1">Secreted</location>
        <location evidence="1">Cell wall</location>
    </subcellularLocation>
</comment>
<dbReference type="FunFam" id="2.160.20.10:FF:000111">
    <property type="entry name" value="Pectin lyase-like superfamily protein"/>
    <property type="match status" value="1"/>
</dbReference>
<accession>A0AAV5L5Q1</accession>
<evidence type="ECO:0000256" key="2">
    <source>
        <dbReference type="ARBA" id="ARBA00008834"/>
    </source>
</evidence>
<gene>
    <name evidence="10" type="ORF">SLEP1_g41184</name>
</gene>
<dbReference type="EMBL" id="BPVZ01000096">
    <property type="protein sequence ID" value="GKV32590.1"/>
    <property type="molecule type" value="Genomic_DNA"/>
</dbReference>
<keyword evidence="5 9" id="KW-0378">Hydrolase</keyword>
<keyword evidence="7" id="KW-0961">Cell wall biogenesis/degradation</keyword>
<evidence type="ECO:0000256" key="8">
    <source>
        <dbReference type="PROSITE-ProRule" id="PRU10052"/>
    </source>
</evidence>
<proteinExistence type="inferred from homology"/>
<keyword evidence="6 9" id="KW-0326">Glycosidase</keyword>
<evidence type="ECO:0000256" key="1">
    <source>
        <dbReference type="ARBA" id="ARBA00004191"/>
    </source>
</evidence>
<keyword evidence="4" id="KW-0964">Secreted</keyword>